<evidence type="ECO:0000313" key="3">
    <source>
        <dbReference type="EMBL" id="NIR73968.1"/>
    </source>
</evidence>
<dbReference type="AlphaFoldDB" id="A0AAE5CB11"/>
<sequence>MNDIWTDRLSEYLDGELSAEERRELEAHLAECPECSATLDELRRVVARAAVLEDQPPTTDLWPGIAERIGVSSGEAPAALTDLDEYRDRKRAGLGRRRFAFTLPQLAAASVALVVLSGGTAWLMSRAARPTESEPPAAEAPAAPVPASFVSTEYDAAIVELEQILAANRDQLDTATVRVIEENLMIIDRAIGQAQRALAQDPASTYLHEHLVGTMRQKLEFLRQAAEMTGAVS</sequence>
<dbReference type="Gene3D" id="1.10.10.1320">
    <property type="entry name" value="Anti-sigma factor, zinc-finger domain"/>
    <property type="match status" value="1"/>
</dbReference>
<protein>
    <recommendedName>
        <fullName evidence="2">Putative zinc-finger domain-containing protein</fullName>
    </recommendedName>
</protein>
<evidence type="ECO:0000256" key="1">
    <source>
        <dbReference type="SAM" id="Phobius"/>
    </source>
</evidence>
<keyword evidence="1" id="KW-0472">Membrane</keyword>
<dbReference type="EMBL" id="JAACAK010000018">
    <property type="protein sequence ID" value="NIR73968.1"/>
    <property type="molecule type" value="Genomic_DNA"/>
</dbReference>
<organism evidence="3 4">
    <name type="scientific">Candidatus Kutchimonas denitrificans</name>
    <dbReference type="NCBI Taxonomy" id="3056748"/>
    <lineage>
        <taxon>Bacteria</taxon>
        <taxon>Pseudomonadati</taxon>
        <taxon>Gemmatimonadota</taxon>
        <taxon>Gemmatimonadia</taxon>
        <taxon>Candidatus Palauibacterales</taxon>
        <taxon>Candidatus Palauibacteraceae</taxon>
        <taxon>Candidatus Kutchimonas</taxon>
    </lineage>
</organism>
<proteinExistence type="predicted"/>
<feature type="transmembrane region" description="Helical" evidence="1">
    <location>
        <begin position="99"/>
        <end position="124"/>
    </location>
</feature>
<evidence type="ECO:0000313" key="4">
    <source>
        <dbReference type="Proteomes" id="UP000702544"/>
    </source>
</evidence>
<feature type="domain" description="Putative zinc-finger" evidence="2">
    <location>
        <begin position="5"/>
        <end position="35"/>
    </location>
</feature>
<reference evidence="3 4" key="1">
    <citation type="submission" date="2020-01" db="EMBL/GenBank/DDBJ databases">
        <title>Genomes assembled from Gulf of Kutch pelagic sediment metagenomes.</title>
        <authorList>
            <person name="Chandrashekar M."/>
            <person name="Mahajan M.S."/>
            <person name="Dave K.J."/>
            <person name="Vatsa P."/>
            <person name="Nathani N.M."/>
        </authorList>
    </citation>
    <scope>NUCLEOTIDE SEQUENCE [LARGE SCALE GENOMIC DNA]</scope>
    <source>
        <strain evidence="3">KS3-K002</strain>
    </source>
</reference>
<dbReference type="Proteomes" id="UP000702544">
    <property type="component" value="Unassembled WGS sequence"/>
</dbReference>
<comment type="caution">
    <text evidence="3">The sequence shown here is derived from an EMBL/GenBank/DDBJ whole genome shotgun (WGS) entry which is preliminary data.</text>
</comment>
<name>A0AAE5CB11_9BACT</name>
<gene>
    <name evidence="3" type="ORF">GWO12_02455</name>
</gene>
<keyword evidence="1" id="KW-1133">Transmembrane helix</keyword>
<dbReference type="InterPro" id="IPR041916">
    <property type="entry name" value="Anti_sigma_zinc_sf"/>
</dbReference>
<dbReference type="Pfam" id="PF13490">
    <property type="entry name" value="zf-HC2"/>
    <property type="match status" value="1"/>
</dbReference>
<dbReference type="InterPro" id="IPR027383">
    <property type="entry name" value="Znf_put"/>
</dbReference>
<accession>A0AAE5CB11</accession>
<keyword evidence="1" id="KW-0812">Transmembrane</keyword>
<evidence type="ECO:0000259" key="2">
    <source>
        <dbReference type="Pfam" id="PF13490"/>
    </source>
</evidence>